<sequence>MQFRVVIPEGTRQNSTIRIRCPDGTEADVKIPGGLKPGDPFLFDISVDQLTNPQALLDTLKENSIASDSLSMKKGFLERDILVSSMRREILKQIVHPCIRLNESAAAIQYTNQEVTGYYAPDGLRAELHPTRRLTSDERKTIFHNAPNKQCGAQSLKQKKKLDELDVLQFLRGQSFEEALPAELDKLSPAEIKSVFVVRDSIVFMHDPPASYHPKVVGIKMPVDGNDRFLTLQGGGNKRDIKFMLAYKKDEHCFEEFTKPYILLEKRNGSRHVRTRVPVEALKSAHPGNN</sequence>
<proteinExistence type="predicted"/>
<name>A0AAD2CL61_9STRA</name>
<accession>A0AAD2CL61</accession>
<dbReference type="AlphaFoldDB" id="A0AAD2CL61"/>
<dbReference type="EMBL" id="CAKOGP040000702">
    <property type="protein sequence ID" value="CAJ1938286.1"/>
    <property type="molecule type" value="Genomic_DNA"/>
</dbReference>
<organism evidence="1 2">
    <name type="scientific">Cylindrotheca closterium</name>
    <dbReference type="NCBI Taxonomy" id="2856"/>
    <lineage>
        <taxon>Eukaryota</taxon>
        <taxon>Sar</taxon>
        <taxon>Stramenopiles</taxon>
        <taxon>Ochrophyta</taxon>
        <taxon>Bacillariophyta</taxon>
        <taxon>Bacillariophyceae</taxon>
        <taxon>Bacillariophycidae</taxon>
        <taxon>Bacillariales</taxon>
        <taxon>Bacillariaceae</taxon>
        <taxon>Cylindrotheca</taxon>
    </lineage>
</organism>
<evidence type="ECO:0000313" key="1">
    <source>
        <dbReference type="EMBL" id="CAJ1938286.1"/>
    </source>
</evidence>
<protein>
    <submittedName>
        <fullName evidence="1">Uncharacterized protein</fullName>
    </submittedName>
</protein>
<dbReference type="Proteomes" id="UP001295423">
    <property type="component" value="Unassembled WGS sequence"/>
</dbReference>
<evidence type="ECO:0000313" key="2">
    <source>
        <dbReference type="Proteomes" id="UP001295423"/>
    </source>
</evidence>
<keyword evidence="2" id="KW-1185">Reference proteome</keyword>
<reference evidence="1" key="1">
    <citation type="submission" date="2023-08" db="EMBL/GenBank/DDBJ databases">
        <authorList>
            <person name="Audoor S."/>
            <person name="Bilcke G."/>
        </authorList>
    </citation>
    <scope>NUCLEOTIDE SEQUENCE</scope>
</reference>
<gene>
    <name evidence="1" type="ORF">CYCCA115_LOCUS6061</name>
</gene>
<comment type="caution">
    <text evidence="1">The sequence shown here is derived from an EMBL/GenBank/DDBJ whole genome shotgun (WGS) entry which is preliminary data.</text>
</comment>